<sequence length="1444" mass="153260">MTKKDMITTDPAHVDTSAFPLLADLQYHEKFASEALNRKFLGVIPPGIYRGFRHVLPGGMTLRIGRPGEQGTAIIHVGDRCITVQQYKPVDLVVGAGFVGRVVLEGFYKFGVKTKQVDANSAFDAVSIKLLPEDQCTPEHVTLYTLNVPANASSLVESHVNDEKRDDVDIAVNSNIHYDLEKHIASPTAHTKDQVGLSHLNNWPASASISNPSDQEYATSGAVNRVRELASQPFTPTTSVTVGGTGGVYYPVVLETALNHISVRRHTHSDNSQWSGALSLDLVSCQSDGWGGSAAMMDGMWSSSFNTVGLGGDAGKPLFGKMTANTNDPAVVVWLLGGGRTYQISGVSRAYELRSPYHLADEARTFAPITTAELPATSSTLLRVNPVTNIATAAGVNISGVGVGEGLSIGGKTAVGGSNDAWLRLNPHSQFTDGIYTGTQGLFRHDGWAFALGDFGVSPSTMLCRASDEGWGNLNGGRAALSVRVDDSASAHWVFGSYRNTNVLRSGLQILSDEAGLMRFFTNGLTKYVDIGDGNAFAGAPQSSAPNAYVRKDHLDSVAFTKVDAVTRRFWANNGNAKDCVIGQLAWRNFGNEHTIFDASAGLSPDGTAINKRDSQESWMPDYPTLMGWNGGSTYGVRVDSARIADTATSAPNYLPLSGGVITRDVGSRPDYDSSQLMINGVGGACAASIGFHRPNGGAHSIQLRDDFTGISIIAQGGGLGQLRTGGLTADSVVDSGHRVFSPVNKPTPADLGAAAASHRHDWGNLDSVPAGLGTYGAQIANVETDLRIQSGFYNAAPATINKMPFGGDQWQYLFNATHGNVAGYNGVIGVGFDGSVIGFTSVLGGALQSWKEIWHSGSPRIQAQSAGTPMFELHIPGKVAKAMHLGADNAIHWSRTNGAGAEVSKLASLRDGSLEVNGALWAANNSHGWGEQYATLAPFHVDFGAVPGSSDYYPIVRGKNAVVGQGYTTQVELGLFREGTNRWGDAILMVCSGEGNAPGSPSAKYRFDWAGNFYAPGGVHEFGERVYSPNNKPTPDAIGAMRENGSYGTLNLSNWFRSTGGTGWFNADFGGGIHMLDTEWLRVYGGKKFFVENSAHDAINTGGGVFAAGVINAQGGVTDTGQRVYSPINKPSPDAIGALNKRARMNWVDGGVLEAVIGQLVWSKFGNGHTIFDASAGLSPDGTAIDTRDPKEAWTPTYPTLMGWNGGSTYGVRVDSARYADSATTATTAPNYLPLSGGSIFRDVGSRPDYNSSQLIINGSGGACAASIGFHRPGVFAHSIQLRDDFNGLSIIAQGGGLGQLRTSGLSAEAVWDCGQRVFSPVNPPNSSHVGLGNVENKKWVLRGSGSCSFGLTNGRRDYRGRIDTGIPADSRIFDPSRYRVVLKTMGSISTSGDPNGVWWHVTGEIMPVTYWSQTPKLYIEVYTSGGGIGAGVVDVWEVWEWA</sequence>
<dbReference type="Proteomes" id="UP000796104">
    <property type="component" value="Unassembled WGS sequence"/>
</dbReference>
<accession>A0AAX2UQC4</accession>
<reference evidence="1" key="1">
    <citation type="submission" date="2017-10" db="EMBL/GenBank/DDBJ databases">
        <authorList>
            <person name="Colston S.M."/>
            <person name="Graf J."/>
        </authorList>
    </citation>
    <scope>NUCLEOTIDE SEQUENCE</scope>
    <source>
        <strain evidence="1">BAQ071013-135</strain>
    </source>
</reference>
<name>A0AAX2UQC4_AERVE</name>
<proteinExistence type="predicted"/>
<evidence type="ECO:0000313" key="2">
    <source>
        <dbReference type="Proteomes" id="UP000796104"/>
    </source>
</evidence>
<dbReference type="EMBL" id="PDXJ01000025">
    <property type="protein sequence ID" value="TND51999.1"/>
    <property type="molecule type" value="Genomic_DNA"/>
</dbReference>
<organism evidence="1 2">
    <name type="scientific">Aeromonas veronii</name>
    <dbReference type="NCBI Taxonomy" id="654"/>
    <lineage>
        <taxon>Bacteria</taxon>
        <taxon>Pseudomonadati</taxon>
        <taxon>Pseudomonadota</taxon>
        <taxon>Gammaproteobacteria</taxon>
        <taxon>Aeromonadales</taxon>
        <taxon>Aeromonadaceae</taxon>
        <taxon>Aeromonas</taxon>
    </lineage>
</organism>
<gene>
    <name evidence="1" type="ORF">CF123_17935</name>
</gene>
<reference evidence="1" key="2">
    <citation type="journal article" date="2019" name="PLoS ONE">
        <title>Identification and characterization of putative Aeromonas spp. T3SS effectors.</title>
        <authorList>
            <person name="Rangel L.T."/>
            <person name="Marden J."/>
            <person name="Colston S."/>
            <person name="Setubal J.C."/>
            <person name="Graf J."/>
            <person name="Gogarten J.P."/>
        </authorList>
    </citation>
    <scope>NUCLEOTIDE SEQUENCE</scope>
    <source>
        <strain evidence="1">BAQ071013-135</strain>
    </source>
</reference>
<evidence type="ECO:0000313" key="1">
    <source>
        <dbReference type="EMBL" id="TND51999.1"/>
    </source>
</evidence>
<comment type="caution">
    <text evidence="1">The sequence shown here is derived from an EMBL/GenBank/DDBJ whole genome shotgun (WGS) entry which is preliminary data.</text>
</comment>
<dbReference type="RefSeq" id="WP_139495200.1">
    <property type="nucleotide sequence ID" value="NZ_CAWORL010000018.1"/>
</dbReference>
<protein>
    <submittedName>
        <fullName evidence="1">Uncharacterized protein</fullName>
    </submittedName>
</protein>